<proteinExistence type="predicted"/>
<feature type="transmembrane region" description="Helical" evidence="1">
    <location>
        <begin position="34"/>
        <end position="55"/>
    </location>
</feature>
<accession>A0A7Z0ILC4</accession>
<gene>
    <name evidence="2" type="ORF">GGQ54_001966</name>
</gene>
<feature type="transmembrane region" description="Helical" evidence="1">
    <location>
        <begin position="67"/>
        <end position="91"/>
    </location>
</feature>
<evidence type="ECO:0000313" key="3">
    <source>
        <dbReference type="Proteomes" id="UP000527616"/>
    </source>
</evidence>
<reference evidence="2 3" key="1">
    <citation type="submission" date="2020-07" db="EMBL/GenBank/DDBJ databases">
        <title>Sequencing the genomes of 1000 actinobacteria strains.</title>
        <authorList>
            <person name="Klenk H.-P."/>
        </authorList>
    </citation>
    <scope>NUCLEOTIDE SEQUENCE [LARGE SCALE GENOMIC DNA]</scope>
    <source>
        <strain evidence="2 3">DSM 103164</strain>
    </source>
</reference>
<feature type="transmembrane region" description="Helical" evidence="1">
    <location>
        <begin position="103"/>
        <end position="124"/>
    </location>
</feature>
<name>A0A7Z0ILC4_9ACTN</name>
<evidence type="ECO:0000313" key="2">
    <source>
        <dbReference type="EMBL" id="NYI71406.1"/>
    </source>
</evidence>
<protein>
    <submittedName>
        <fullName evidence="2">Uncharacterized protein</fullName>
    </submittedName>
</protein>
<organism evidence="2 3">
    <name type="scientific">Naumannella cuiyingiana</name>
    <dbReference type="NCBI Taxonomy" id="1347891"/>
    <lineage>
        <taxon>Bacteria</taxon>
        <taxon>Bacillati</taxon>
        <taxon>Actinomycetota</taxon>
        <taxon>Actinomycetes</taxon>
        <taxon>Propionibacteriales</taxon>
        <taxon>Propionibacteriaceae</taxon>
        <taxon>Naumannella</taxon>
    </lineage>
</organism>
<keyword evidence="1" id="KW-0812">Transmembrane</keyword>
<sequence>MRRFAVHWAIGSLSATTPGLLIFAGGHSPDARRLMVALYFVGASLAIGVLLTAAIRRWSRRSEHRRTGTVIALVTWLLTALLAVPTGALAAGDPGALASAWRWYLPFFLGSSVLIALLGGHVVARPFDSVRRSGLLAPRR</sequence>
<dbReference type="RefSeq" id="WP_179445234.1">
    <property type="nucleotide sequence ID" value="NZ_JACBZS010000001.1"/>
</dbReference>
<dbReference type="Proteomes" id="UP000527616">
    <property type="component" value="Unassembled WGS sequence"/>
</dbReference>
<keyword evidence="1" id="KW-1133">Transmembrane helix</keyword>
<dbReference type="EMBL" id="JACBZS010000001">
    <property type="protein sequence ID" value="NYI71406.1"/>
    <property type="molecule type" value="Genomic_DNA"/>
</dbReference>
<comment type="caution">
    <text evidence="2">The sequence shown here is derived from an EMBL/GenBank/DDBJ whole genome shotgun (WGS) entry which is preliminary data.</text>
</comment>
<evidence type="ECO:0000256" key="1">
    <source>
        <dbReference type="SAM" id="Phobius"/>
    </source>
</evidence>
<keyword evidence="1" id="KW-0472">Membrane</keyword>
<dbReference type="AlphaFoldDB" id="A0A7Z0ILC4"/>
<keyword evidence="3" id="KW-1185">Reference proteome</keyword>